<evidence type="ECO:0000313" key="1">
    <source>
        <dbReference type="EMBL" id="EPQ54065.1"/>
    </source>
</evidence>
<dbReference type="EMBL" id="KB469304">
    <property type="protein sequence ID" value="EPQ54065.1"/>
    <property type="molecule type" value="Genomic_DNA"/>
</dbReference>
<sequence>MSVAEGATAAAIAEGTPIDGAEINSLAGDKHKDGALDAAEKEALKNDVLLVDVPGKRADEAPALEINGGEHANGANAVWVEAV</sequence>
<name>S7RID5_GLOTA</name>
<dbReference type="AlphaFoldDB" id="S7RID5"/>
<dbReference type="RefSeq" id="XP_007867406.1">
    <property type="nucleotide sequence ID" value="XM_007869215.1"/>
</dbReference>
<dbReference type="STRING" id="670483.S7RID5"/>
<dbReference type="Proteomes" id="UP000030669">
    <property type="component" value="Unassembled WGS sequence"/>
</dbReference>
<gene>
    <name evidence="1" type="ORF">GLOTRDRAFT_130449</name>
</gene>
<evidence type="ECO:0000313" key="2">
    <source>
        <dbReference type="Proteomes" id="UP000030669"/>
    </source>
</evidence>
<dbReference type="GeneID" id="19302101"/>
<organism evidence="1 2">
    <name type="scientific">Gloeophyllum trabeum (strain ATCC 11539 / FP-39264 / Madison 617)</name>
    <name type="common">Brown rot fungus</name>
    <dbReference type="NCBI Taxonomy" id="670483"/>
    <lineage>
        <taxon>Eukaryota</taxon>
        <taxon>Fungi</taxon>
        <taxon>Dikarya</taxon>
        <taxon>Basidiomycota</taxon>
        <taxon>Agaricomycotina</taxon>
        <taxon>Agaricomycetes</taxon>
        <taxon>Gloeophyllales</taxon>
        <taxon>Gloeophyllaceae</taxon>
        <taxon>Gloeophyllum</taxon>
    </lineage>
</organism>
<reference evidence="1 2" key="1">
    <citation type="journal article" date="2012" name="Science">
        <title>The Paleozoic origin of enzymatic lignin decomposition reconstructed from 31 fungal genomes.</title>
        <authorList>
            <person name="Floudas D."/>
            <person name="Binder M."/>
            <person name="Riley R."/>
            <person name="Barry K."/>
            <person name="Blanchette R.A."/>
            <person name="Henrissat B."/>
            <person name="Martinez A.T."/>
            <person name="Otillar R."/>
            <person name="Spatafora J.W."/>
            <person name="Yadav J.S."/>
            <person name="Aerts A."/>
            <person name="Benoit I."/>
            <person name="Boyd A."/>
            <person name="Carlson A."/>
            <person name="Copeland A."/>
            <person name="Coutinho P.M."/>
            <person name="de Vries R.P."/>
            <person name="Ferreira P."/>
            <person name="Findley K."/>
            <person name="Foster B."/>
            <person name="Gaskell J."/>
            <person name="Glotzer D."/>
            <person name="Gorecki P."/>
            <person name="Heitman J."/>
            <person name="Hesse C."/>
            <person name="Hori C."/>
            <person name="Igarashi K."/>
            <person name="Jurgens J.A."/>
            <person name="Kallen N."/>
            <person name="Kersten P."/>
            <person name="Kohler A."/>
            <person name="Kuees U."/>
            <person name="Kumar T.K.A."/>
            <person name="Kuo A."/>
            <person name="LaButti K."/>
            <person name="Larrondo L.F."/>
            <person name="Lindquist E."/>
            <person name="Ling A."/>
            <person name="Lombard V."/>
            <person name="Lucas S."/>
            <person name="Lundell T."/>
            <person name="Martin R."/>
            <person name="McLaughlin D.J."/>
            <person name="Morgenstern I."/>
            <person name="Morin E."/>
            <person name="Murat C."/>
            <person name="Nagy L.G."/>
            <person name="Nolan M."/>
            <person name="Ohm R.A."/>
            <person name="Patyshakuliyeva A."/>
            <person name="Rokas A."/>
            <person name="Ruiz-Duenas F.J."/>
            <person name="Sabat G."/>
            <person name="Salamov A."/>
            <person name="Samejima M."/>
            <person name="Schmutz J."/>
            <person name="Slot J.C."/>
            <person name="St John F."/>
            <person name="Stenlid J."/>
            <person name="Sun H."/>
            <person name="Sun S."/>
            <person name="Syed K."/>
            <person name="Tsang A."/>
            <person name="Wiebenga A."/>
            <person name="Young D."/>
            <person name="Pisabarro A."/>
            <person name="Eastwood D.C."/>
            <person name="Martin F."/>
            <person name="Cullen D."/>
            <person name="Grigoriev I.V."/>
            <person name="Hibbett D.S."/>
        </authorList>
    </citation>
    <scope>NUCLEOTIDE SEQUENCE [LARGE SCALE GENOMIC DNA]</scope>
    <source>
        <strain evidence="1 2">ATCC 11539</strain>
    </source>
</reference>
<dbReference type="HOGENOM" id="CLU_2542793_0_0_1"/>
<protein>
    <submittedName>
        <fullName evidence="1">Uncharacterized protein</fullName>
    </submittedName>
</protein>
<dbReference type="KEGG" id="gtr:GLOTRDRAFT_130449"/>
<accession>S7RID5</accession>
<proteinExistence type="predicted"/>
<keyword evidence="2" id="KW-1185">Reference proteome</keyword>